<dbReference type="STRING" id="1858805.M5G613"/>
<dbReference type="GO" id="GO:0005634">
    <property type="term" value="C:nucleus"/>
    <property type="evidence" value="ECO:0007669"/>
    <property type="project" value="TreeGrafter"/>
</dbReference>
<dbReference type="SUPFAM" id="SSF52540">
    <property type="entry name" value="P-loop containing nucleoside triphosphate hydrolases"/>
    <property type="match status" value="1"/>
</dbReference>
<dbReference type="PANTHER" id="PTHR24030">
    <property type="entry name" value="PROTEIN CMSS1"/>
    <property type="match status" value="1"/>
</dbReference>
<dbReference type="InterPro" id="IPR032704">
    <property type="entry name" value="Cms1"/>
</dbReference>
<sequence>MQPRPPVASKDVGGGDDLGEDFDLDPDFSPPDAGAAEEEDGEEEGFQVEDDTFVPDPELDDGLRDVRSTRALKRKALGLDLDLEEGEGEVGGPEKKKRKKKPKEVDALDGEGREVLSPHGLERWWKEVLAKEGVAKGLSALELEEAALPEQCFEDTSAFNDPRTVENLPKFITEHVPKLAIRLAQRPKNPAAPTCLFLSPAALRAADVCRVLKASGLRGEKGGEVAKLFAKHFKLQQQADFLARTRVAVAVATPNRLHQLLEHDALGLSALSHIVLDSTWRDAKDRTLTSVPEVRTDVVALLRGPLGAKIREGNVRVVVY</sequence>
<dbReference type="GO" id="GO:0030686">
    <property type="term" value="C:90S preribosome"/>
    <property type="evidence" value="ECO:0007669"/>
    <property type="project" value="TreeGrafter"/>
</dbReference>
<feature type="region of interest" description="Disordered" evidence="1">
    <location>
        <begin position="77"/>
        <end position="110"/>
    </location>
</feature>
<evidence type="ECO:0000256" key="1">
    <source>
        <dbReference type="SAM" id="MobiDB-lite"/>
    </source>
</evidence>
<dbReference type="HOGENOM" id="CLU_057568_1_0_1"/>
<dbReference type="OMA" id="CASAIRV"/>
<dbReference type="GeneID" id="63686052"/>
<evidence type="ECO:0000313" key="2">
    <source>
        <dbReference type="EMBL" id="EJU05691.1"/>
    </source>
</evidence>
<dbReference type="EMBL" id="JH795856">
    <property type="protein sequence ID" value="EJU05691.1"/>
    <property type="molecule type" value="Genomic_DNA"/>
</dbReference>
<proteinExistence type="predicted"/>
<feature type="compositionally biased region" description="Acidic residues" evidence="1">
    <location>
        <begin position="17"/>
        <end position="26"/>
    </location>
</feature>
<protein>
    <submittedName>
        <fullName evidence="2">Uncharacterized protein</fullName>
    </submittedName>
</protein>
<dbReference type="Gene3D" id="3.40.50.300">
    <property type="entry name" value="P-loop containing nucleotide triphosphate hydrolases"/>
    <property type="match status" value="1"/>
</dbReference>
<reference evidence="2 3" key="1">
    <citation type="journal article" date="2012" name="Science">
        <title>The Paleozoic origin of enzymatic lignin decomposition reconstructed from 31 fungal genomes.</title>
        <authorList>
            <person name="Floudas D."/>
            <person name="Binder M."/>
            <person name="Riley R."/>
            <person name="Barry K."/>
            <person name="Blanchette R.A."/>
            <person name="Henrissat B."/>
            <person name="Martinez A.T."/>
            <person name="Otillar R."/>
            <person name="Spatafora J.W."/>
            <person name="Yadav J.S."/>
            <person name="Aerts A."/>
            <person name="Benoit I."/>
            <person name="Boyd A."/>
            <person name="Carlson A."/>
            <person name="Copeland A."/>
            <person name="Coutinho P.M."/>
            <person name="de Vries R.P."/>
            <person name="Ferreira P."/>
            <person name="Findley K."/>
            <person name="Foster B."/>
            <person name="Gaskell J."/>
            <person name="Glotzer D."/>
            <person name="Gorecki P."/>
            <person name="Heitman J."/>
            <person name="Hesse C."/>
            <person name="Hori C."/>
            <person name="Igarashi K."/>
            <person name="Jurgens J.A."/>
            <person name="Kallen N."/>
            <person name="Kersten P."/>
            <person name="Kohler A."/>
            <person name="Kuees U."/>
            <person name="Kumar T.K.A."/>
            <person name="Kuo A."/>
            <person name="LaButti K."/>
            <person name="Larrondo L.F."/>
            <person name="Lindquist E."/>
            <person name="Ling A."/>
            <person name="Lombard V."/>
            <person name="Lucas S."/>
            <person name="Lundell T."/>
            <person name="Martin R."/>
            <person name="McLaughlin D.J."/>
            <person name="Morgenstern I."/>
            <person name="Morin E."/>
            <person name="Murat C."/>
            <person name="Nagy L.G."/>
            <person name="Nolan M."/>
            <person name="Ohm R.A."/>
            <person name="Patyshakuliyeva A."/>
            <person name="Rokas A."/>
            <person name="Ruiz-Duenas F.J."/>
            <person name="Sabat G."/>
            <person name="Salamov A."/>
            <person name="Samejima M."/>
            <person name="Schmutz J."/>
            <person name="Slot J.C."/>
            <person name="St John F."/>
            <person name="Stenlid J."/>
            <person name="Sun H."/>
            <person name="Sun S."/>
            <person name="Syed K."/>
            <person name="Tsang A."/>
            <person name="Wiebenga A."/>
            <person name="Young D."/>
            <person name="Pisabarro A."/>
            <person name="Eastwood D.C."/>
            <person name="Martin F."/>
            <person name="Cullen D."/>
            <person name="Grigoriev I.V."/>
            <person name="Hibbett D.S."/>
        </authorList>
    </citation>
    <scope>NUCLEOTIDE SEQUENCE [LARGE SCALE GENOMIC DNA]</scope>
    <source>
        <strain evidence="2 3">DJM-731 SS1</strain>
    </source>
</reference>
<dbReference type="InterPro" id="IPR027417">
    <property type="entry name" value="P-loop_NTPase"/>
</dbReference>
<accession>M5G613</accession>
<organism evidence="2 3">
    <name type="scientific">Dacryopinax primogenitus (strain DJM 731)</name>
    <name type="common">Brown rot fungus</name>
    <dbReference type="NCBI Taxonomy" id="1858805"/>
    <lineage>
        <taxon>Eukaryota</taxon>
        <taxon>Fungi</taxon>
        <taxon>Dikarya</taxon>
        <taxon>Basidiomycota</taxon>
        <taxon>Agaricomycotina</taxon>
        <taxon>Dacrymycetes</taxon>
        <taxon>Dacrymycetales</taxon>
        <taxon>Dacrymycetaceae</taxon>
        <taxon>Dacryopinax</taxon>
    </lineage>
</organism>
<name>M5G613_DACPD</name>
<dbReference type="AlphaFoldDB" id="M5G613"/>
<feature type="region of interest" description="Disordered" evidence="1">
    <location>
        <begin position="1"/>
        <end position="65"/>
    </location>
</feature>
<feature type="compositionally biased region" description="Acidic residues" evidence="1">
    <location>
        <begin position="35"/>
        <end position="60"/>
    </location>
</feature>
<keyword evidence="3" id="KW-1185">Reference proteome</keyword>
<dbReference type="Pfam" id="PF14617">
    <property type="entry name" value="CMS1"/>
    <property type="match status" value="1"/>
</dbReference>
<dbReference type="PANTHER" id="PTHR24030:SF0">
    <property type="entry name" value="PROTEIN CMSS1"/>
    <property type="match status" value="1"/>
</dbReference>
<evidence type="ECO:0000313" key="3">
    <source>
        <dbReference type="Proteomes" id="UP000030653"/>
    </source>
</evidence>
<dbReference type="OrthoDB" id="1929311at2759"/>
<dbReference type="Proteomes" id="UP000030653">
    <property type="component" value="Unassembled WGS sequence"/>
</dbReference>
<gene>
    <name evidence="2" type="ORF">DACRYDRAFT_13620</name>
</gene>
<dbReference type="RefSeq" id="XP_040632585.1">
    <property type="nucleotide sequence ID" value="XM_040770990.1"/>
</dbReference>